<dbReference type="Proteomes" id="UP001565368">
    <property type="component" value="Unassembled WGS sequence"/>
</dbReference>
<feature type="domain" description="Glycolipid transfer protein" evidence="2">
    <location>
        <begin position="24"/>
        <end position="167"/>
    </location>
</feature>
<accession>A0ABR3PYA7</accession>
<keyword evidence="1" id="KW-0813">Transport</keyword>
<sequence length="202" mass="22592">MSQPQFFETISKSFVDVPVTDAGVDTASFLEAAENLVKIFGLFGNPAFAVVQNDITGNINKVRTFFLANPTEAATLESLLAYDKQIHPKQKERVATDALMWLLRGLKFTALGLRHNVDIAEEELSVSFTKAYEGSLKKYHGMMVRPVFYLAMKACPYRATFYPKLGEPQDEVLVKLQAWLSALEAIVERESKVFKDGAYGEI</sequence>
<evidence type="ECO:0000256" key="1">
    <source>
        <dbReference type="ARBA" id="ARBA00022448"/>
    </source>
</evidence>
<dbReference type="Pfam" id="PF08718">
    <property type="entry name" value="GLTP"/>
    <property type="match status" value="1"/>
</dbReference>
<dbReference type="EMBL" id="JBBXJM010000005">
    <property type="protein sequence ID" value="KAL1407449.1"/>
    <property type="molecule type" value="Genomic_DNA"/>
</dbReference>
<dbReference type="InterPro" id="IPR036497">
    <property type="entry name" value="GLTP_sf"/>
</dbReference>
<gene>
    <name evidence="3" type="ORF">Q8F55_006882</name>
</gene>
<evidence type="ECO:0000313" key="4">
    <source>
        <dbReference type="Proteomes" id="UP001565368"/>
    </source>
</evidence>
<keyword evidence="4" id="KW-1185">Reference proteome</keyword>
<comment type="caution">
    <text evidence="3">The sequence shown here is derived from an EMBL/GenBank/DDBJ whole genome shotgun (WGS) entry which is preliminary data.</text>
</comment>
<dbReference type="SUPFAM" id="SSF110004">
    <property type="entry name" value="Glycolipid transfer protein, GLTP"/>
    <property type="match status" value="1"/>
</dbReference>
<dbReference type="InterPro" id="IPR014830">
    <property type="entry name" value="Glycolipid_transfer_prot_dom"/>
</dbReference>
<dbReference type="RefSeq" id="XP_069207393.1">
    <property type="nucleotide sequence ID" value="XM_069355322.1"/>
</dbReference>
<reference evidence="3 4" key="1">
    <citation type="submission" date="2023-08" db="EMBL/GenBank/DDBJ databases">
        <title>Annotated Genome Sequence of Vanrija albida AlHP1.</title>
        <authorList>
            <person name="Herzog R."/>
        </authorList>
    </citation>
    <scope>NUCLEOTIDE SEQUENCE [LARGE SCALE GENOMIC DNA]</scope>
    <source>
        <strain evidence="3 4">AlHP1</strain>
    </source>
</reference>
<name>A0ABR3PYA7_9TREE</name>
<dbReference type="PANTHER" id="PTHR10219">
    <property type="entry name" value="GLYCOLIPID TRANSFER PROTEIN-RELATED"/>
    <property type="match status" value="1"/>
</dbReference>
<proteinExistence type="predicted"/>
<organism evidence="3 4">
    <name type="scientific">Vanrija albida</name>
    <dbReference type="NCBI Taxonomy" id="181172"/>
    <lineage>
        <taxon>Eukaryota</taxon>
        <taxon>Fungi</taxon>
        <taxon>Dikarya</taxon>
        <taxon>Basidiomycota</taxon>
        <taxon>Agaricomycotina</taxon>
        <taxon>Tremellomycetes</taxon>
        <taxon>Trichosporonales</taxon>
        <taxon>Trichosporonaceae</taxon>
        <taxon>Vanrija</taxon>
    </lineage>
</organism>
<dbReference type="Gene3D" id="1.10.3520.10">
    <property type="entry name" value="Glycolipid transfer protein"/>
    <property type="match status" value="1"/>
</dbReference>
<dbReference type="GeneID" id="95987925"/>
<evidence type="ECO:0000259" key="2">
    <source>
        <dbReference type="Pfam" id="PF08718"/>
    </source>
</evidence>
<evidence type="ECO:0000313" key="3">
    <source>
        <dbReference type="EMBL" id="KAL1407449.1"/>
    </source>
</evidence>
<dbReference type="PANTHER" id="PTHR10219:SF25">
    <property type="entry name" value="PLECKSTRIN HOMOLOGY DOMAIN-CONTAINING FAMILY A MEMBER 8"/>
    <property type="match status" value="1"/>
</dbReference>
<protein>
    <recommendedName>
        <fullName evidence="2">Glycolipid transfer protein domain-containing protein</fullName>
    </recommendedName>
</protein>